<keyword evidence="5 6" id="KW-0472">Membrane</keyword>
<name>A0ABV2LSX1_9FLAO</name>
<dbReference type="Pfam" id="PF13396">
    <property type="entry name" value="PLDc_N"/>
    <property type="match status" value="1"/>
</dbReference>
<keyword evidence="4 6" id="KW-1133">Transmembrane helix</keyword>
<dbReference type="InterPro" id="IPR027379">
    <property type="entry name" value="CLS_N"/>
</dbReference>
<sequence length="130" mass="14865">MLNNSKLQAFLAIGPIALFFLLFFGYFIFVFGIIEVSMQDRASGELDLPVGLAVGMGTFFALFFATMAICFFSWIYFLIHAIKNPNFEKPENQNMRIVWILIIVLVSIIGPMIYWIAEIQSKQPRPYIPS</sequence>
<dbReference type="RefSeq" id="WP_354508134.1">
    <property type="nucleotide sequence ID" value="NZ_JBEPMO010000005.1"/>
</dbReference>
<comment type="caution">
    <text evidence="8">The sequence shown here is derived from an EMBL/GenBank/DDBJ whole genome shotgun (WGS) entry which is preliminary data.</text>
</comment>
<feature type="transmembrane region" description="Helical" evidence="6">
    <location>
        <begin position="46"/>
        <end position="77"/>
    </location>
</feature>
<reference evidence="8 9" key="1">
    <citation type="submission" date="2024-06" db="EMBL/GenBank/DDBJ databases">
        <title>Genomic Encyclopedia of Type Strains, Phase IV (KMG-IV): sequencing the most valuable type-strain genomes for metagenomic binning, comparative biology and taxonomic classification.</title>
        <authorList>
            <person name="Goeker M."/>
        </authorList>
    </citation>
    <scope>NUCLEOTIDE SEQUENCE [LARGE SCALE GENOMIC DNA]</scope>
    <source>
        <strain evidence="8 9">DSM 29388</strain>
    </source>
</reference>
<evidence type="ECO:0000256" key="2">
    <source>
        <dbReference type="ARBA" id="ARBA00022475"/>
    </source>
</evidence>
<evidence type="ECO:0000313" key="8">
    <source>
        <dbReference type="EMBL" id="MET3731660.1"/>
    </source>
</evidence>
<accession>A0ABV2LSX1</accession>
<evidence type="ECO:0000256" key="5">
    <source>
        <dbReference type="ARBA" id="ARBA00023136"/>
    </source>
</evidence>
<keyword evidence="9" id="KW-1185">Reference proteome</keyword>
<feature type="transmembrane region" description="Helical" evidence="6">
    <location>
        <begin position="12"/>
        <end position="34"/>
    </location>
</feature>
<comment type="subcellular location">
    <subcellularLocation>
        <location evidence="1">Cell membrane</location>
        <topology evidence="1">Multi-pass membrane protein</topology>
    </subcellularLocation>
</comment>
<evidence type="ECO:0000313" key="9">
    <source>
        <dbReference type="Proteomes" id="UP001549146"/>
    </source>
</evidence>
<dbReference type="Proteomes" id="UP001549146">
    <property type="component" value="Unassembled WGS sequence"/>
</dbReference>
<dbReference type="EMBL" id="JBEPMO010000005">
    <property type="protein sequence ID" value="MET3731660.1"/>
    <property type="molecule type" value="Genomic_DNA"/>
</dbReference>
<evidence type="ECO:0000256" key="1">
    <source>
        <dbReference type="ARBA" id="ARBA00004651"/>
    </source>
</evidence>
<keyword evidence="2" id="KW-1003">Cell membrane</keyword>
<feature type="domain" description="Cardiolipin synthase N-terminal" evidence="7">
    <location>
        <begin position="74"/>
        <end position="117"/>
    </location>
</feature>
<evidence type="ECO:0000259" key="7">
    <source>
        <dbReference type="Pfam" id="PF13396"/>
    </source>
</evidence>
<protein>
    <submittedName>
        <fullName evidence="8">Uncharacterized BrkB/YihY/UPF0761 family membrane protein</fullName>
    </submittedName>
</protein>
<proteinExistence type="predicted"/>
<gene>
    <name evidence="8" type="ORF">ABID46_001234</name>
</gene>
<evidence type="ECO:0000256" key="3">
    <source>
        <dbReference type="ARBA" id="ARBA00022692"/>
    </source>
</evidence>
<evidence type="ECO:0000256" key="4">
    <source>
        <dbReference type="ARBA" id="ARBA00022989"/>
    </source>
</evidence>
<feature type="transmembrane region" description="Helical" evidence="6">
    <location>
        <begin position="97"/>
        <end position="117"/>
    </location>
</feature>
<organism evidence="8 9">
    <name type="scientific">Moheibacter stercoris</name>
    <dbReference type="NCBI Taxonomy" id="1628251"/>
    <lineage>
        <taxon>Bacteria</taxon>
        <taxon>Pseudomonadati</taxon>
        <taxon>Bacteroidota</taxon>
        <taxon>Flavobacteriia</taxon>
        <taxon>Flavobacteriales</taxon>
        <taxon>Weeksellaceae</taxon>
        <taxon>Moheibacter</taxon>
    </lineage>
</organism>
<evidence type="ECO:0000256" key="6">
    <source>
        <dbReference type="SAM" id="Phobius"/>
    </source>
</evidence>
<keyword evidence="3 6" id="KW-0812">Transmembrane</keyword>